<dbReference type="CDD" id="cd10210">
    <property type="entry name" value="ASKHA_NBD_Arp6"/>
    <property type="match status" value="1"/>
</dbReference>
<dbReference type="Gene3D" id="3.90.640.10">
    <property type="entry name" value="Actin, Chain A, domain 4"/>
    <property type="match status" value="1"/>
</dbReference>
<name>A0ABM1IZE1_POLDO</name>
<dbReference type="Gene3D" id="2.30.36.70">
    <property type="entry name" value="Actin, Chain A, domain 2"/>
    <property type="match status" value="1"/>
</dbReference>
<evidence type="ECO:0000256" key="1">
    <source>
        <dbReference type="RuleBase" id="RU000487"/>
    </source>
</evidence>
<dbReference type="PANTHER" id="PTHR11937">
    <property type="entry name" value="ACTIN"/>
    <property type="match status" value="1"/>
</dbReference>
<dbReference type="SMART" id="SM00268">
    <property type="entry name" value="ACTIN"/>
    <property type="match status" value="1"/>
</dbReference>
<sequence length="411" mass="47082">MGEHGAGACMLKRTMLHKFNMANPAFILDNGAYTAKIGLSTENPKVVPNCIMKAKSERRRPFIGSQIEECRDASGLFYILPFQKGYLVNWDIQKTVWDYIFSKECCPVNLNQLSVIITEPLFNFASIQEAMTEIFFEEYECQSLLRVNTSSLSCYNYRSEKPGTKCCIIVDSGYSFTHIVPYINGSKIKDGIRRIDVGGKLLTNHLKEIISYRQLHVMDETYVINQAKEDSCFVSQDFYKDMESAKKKLENNDIVKDYVLPDYTTLRRGFLKNPEVSNEQQAVRLSNERFAIPEILFHPSDVGIRQMGIPEAIIDCLKACDEETWPHLLSNIVLTGGNAKFPGFRDRVYKEVRSLASFDYTINVYSPENPITYAWYGGKTLSKDAIFPSLLVTREEYEEEGQSHCFERFDV</sequence>
<dbReference type="Gene3D" id="3.30.420.40">
    <property type="match status" value="2"/>
</dbReference>
<dbReference type="Pfam" id="PF00022">
    <property type="entry name" value="Actin"/>
    <property type="match status" value="1"/>
</dbReference>
<dbReference type="GeneID" id="107071258"/>
<dbReference type="InterPro" id="IPR004000">
    <property type="entry name" value="Actin"/>
</dbReference>
<gene>
    <name evidence="3" type="primary">LOC107071258</name>
</gene>
<evidence type="ECO:0000313" key="2">
    <source>
        <dbReference type="Proteomes" id="UP000694924"/>
    </source>
</evidence>
<organism evidence="2 3">
    <name type="scientific">Polistes dominula</name>
    <name type="common">European paper wasp</name>
    <name type="synonym">Vespa dominula</name>
    <dbReference type="NCBI Taxonomy" id="743375"/>
    <lineage>
        <taxon>Eukaryota</taxon>
        <taxon>Metazoa</taxon>
        <taxon>Ecdysozoa</taxon>
        <taxon>Arthropoda</taxon>
        <taxon>Hexapoda</taxon>
        <taxon>Insecta</taxon>
        <taxon>Pterygota</taxon>
        <taxon>Neoptera</taxon>
        <taxon>Endopterygota</taxon>
        <taxon>Hymenoptera</taxon>
        <taxon>Apocrita</taxon>
        <taxon>Aculeata</taxon>
        <taxon>Vespoidea</taxon>
        <taxon>Vespidae</taxon>
        <taxon>Polistinae</taxon>
        <taxon>Polistini</taxon>
        <taxon>Polistes</taxon>
    </lineage>
</organism>
<comment type="similarity">
    <text evidence="1">Belongs to the actin family.</text>
</comment>
<dbReference type="Proteomes" id="UP000694924">
    <property type="component" value="Unplaced"/>
</dbReference>
<keyword evidence="2" id="KW-1185">Reference proteome</keyword>
<proteinExistence type="inferred from homology"/>
<evidence type="ECO:0000313" key="3">
    <source>
        <dbReference type="RefSeq" id="XP_015185578.1"/>
    </source>
</evidence>
<dbReference type="RefSeq" id="XP_015185578.1">
    <property type="nucleotide sequence ID" value="XM_015330092.1"/>
</dbReference>
<reference evidence="3" key="1">
    <citation type="submission" date="2025-08" db="UniProtKB">
        <authorList>
            <consortium name="RefSeq"/>
        </authorList>
    </citation>
    <scope>IDENTIFICATION</scope>
    <source>
        <tissue evidence="3">Whole body</tissue>
    </source>
</reference>
<dbReference type="InterPro" id="IPR043129">
    <property type="entry name" value="ATPase_NBD"/>
</dbReference>
<protein>
    <submittedName>
        <fullName evidence="3">Actin-related protein 6 isoform X1</fullName>
    </submittedName>
</protein>
<dbReference type="SUPFAM" id="SSF53067">
    <property type="entry name" value="Actin-like ATPase domain"/>
    <property type="match status" value="2"/>
</dbReference>
<accession>A0ABM1IZE1</accession>